<protein>
    <submittedName>
        <fullName evidence="2">SEL1L2 adaptor subunit of SYVN1 ubiquitin ligase</fullName>
    </submittedName>
</protein>
<dbReference type="HOGENOM" id="CLU_007931_2_1_1"/>
<dbReference type="InterPro" id="IPR011990">
    <property type="entry name" value="TPR-like_helical_dom_sf"/>
</dbReference>
<dbReference type="STRING" id="7918.ENSLOCP00000019679"/>
<evidence type="ECO:0000256" key="1">
    <source>
        <dbReference type="ARBA" id="ARBA00038101"/>
    </source>
</evidence>
<dbReference type="Bgee" id="ENSLOCG00000015982">
    <property type="expression patterns" value="Expressed in testis and 1 other cell type or tissue"/>
</dbReference>
<dbReference type="EMBL" id="AHAT01001623">
    <property type="status" value="NOT_ANNOTATED_CDS"/>
    <property type="molecule type" value="Genomic_DNA"/>
</dbReference>
<dbReference type="GO" id="GO:0005789">
    <property type="term" value="C:endoplasmic reticulum membrane"/>
    <property type="evidence" value="ECO:0000318"/>
    <property type="project" value="GO_Central"/>
</dbReference>
<name>W5NGC0_LEPOC</name>
<sequence>AEEQQLKEHMKIADDLYSKAVKVLSNSRSKKKRQEHLVQAADMGSDKAVVRIAYAFLFGDCFPQNLEFAKELFLSLMEEGAPCAQTGFGFMYGAGIGFNQSQARAILYYTSAGLGGDLVAKMILGYRYWKGILMPQNCEAALSQYRSIAKEVSKHLSSIHHCSVELIRIMDMPENQSLKDRIIDLDVYHYYAFIAERGDVQTQVSLGTLHLSGDRGFERDSHKAFYYLHKALKAGSSEAAALLGKMYLEGTEPTPQDNDSAFRCFKWAADRGNPVGLTGLGVMYLFGKGVPVNHTKAFELIKKAAEQKWTDGVFHLGLMYLYGYGVQIDLKAAFQYFTFASKKGHHLARNYLAQMYAKGIGVHRSCSTAVQLFMDVCLQGSWSEMFLQAYAAFRNGDIDSALAQYLFLAEMGYEVAQSNAAYLLELNVSRIFKDAEVYQLAFVQWQRAASHGYAPARVKIGDYHYYGYGMDVDHEAAAVHYHLAAVEGSAQALFNLGYMYEQGIGHKKDIYMALKMYNMAIIASPDAYLPVFLAICKLSITQLFLDYYTSMVSSTIFIAQISEVLEVVEPQWDLYLIVMLTVLLVQLIANRIR</sequence>
<keyword evidence="3" id="KW-1185">Reference proteome</keyword>
<dbReference type="PANTHER" id="PTHR11102:SF147">
    <property type="entry name" value="SEL1L ADAPTOR SUBUNIT OF ERAD E3 UBIQUITIN LIGASE"/>
    <property type="match status" value="1"/>
</dbReference>
<dbReference type="Gene3D" id="1.25.40.10">
    <property type="entry name" value="Tetratricopeptide repeat domain"/>
    <property type="match status" value="3"/>
</dbReference>
<evidence type="ECO:0000313" key="3">
    <source>
        <dbReference type="Proteomes" id="UP000018468"/>
    </source>
</evidence>
<accession>W5NGC0</accession>
<dbReference type="SMART" id="SM00671">
    <property type="entry name" value="SEL1"/>
    <property type="match status" value="9"/>
</dbReference>
<proteinExistence type="inferred from homology"/>
<reference evidence="2" key="2">
    <citation type="submission" date="2025-08" db="UniProtKB">
        <authorList>
            <consortium name="Ensembl"/>
        </authorList>
    </citation>
    <scope>IDENTIFICATION</scope>
</reference>
<dbReference type="InterPro" id="IPR050767">
    <property type="entry name" value="Sel1_AlgK"/>
</dbReference>
<dbReference type="Pfam" id="PF08238">
    <property type="entry name" value="Sel1"/>
    <property type="match status" value="10"/>
</dbReference>
<comment type="similarity">
    <text evidence="1">Belongs to the sel-1 family.</text>
</comment>
<dbReference type="PANTHER" id="PTHR11102">
    <property type="entry name" value="SEL-1-LIKE PROTEIN"/>
    <property type="match status" value="1"/>
</dbReference>
<dbReference type="GeneTree" id="ENSGT00940000161298"/>
<reference evidence="2" key="3">
    <citation type="submission" date="2025-09" db="UniProtKB">
        <authorList>
            <consortium name="Ensembl"/>
        </authorList>
    </citation>
    <scope>IDENTIFICATION</scope>
</reference>
<dbReference type="OMA" id="WYERSAR"/>
<dbReference type="InParanoid" id="W5NGC0"/>
<dbReference type="eggNOG" id="KOG1550">
    <property type="taxonomic scope" value="Eukaryota"/>
</dbReference>
<dbReference type="Proteomes" id="UP000018468">
    <property type="component" value="Linkage group LG16"/>
</dbReference>
<reference evidence="3" key="1">
    <citation type="submission" date="2011-12" db="EMBL/GenBank/DDBJ databases">
        <title>The Draft Genome of Lepisosteus oculatus.</title>
        <authorList>
            <consortium name="The Broad Institute Genome Assembly &amp; Analysis Group"/>
            <consortium name="Computational R&amp;D Group"/>
            <consortium name="and Sequencing Platform"/>
            <person name="Di Palma F."/>
            <person name="Alfoldi J."/>
            <person name="Johnson J."/>
            <person name="Berlin A."/>
            <person name="Gnerre S."/>
            <person name="Jaffe D."/>
            <person name="MacCallum I."/>
            <person name="Young S."/>
            <person name="Walker B.J."/>
            <person name="Lander E.S."/>
            <person name="Lindblad-Toh K."/>
        </authorList>
    </citation>
    <scope>NUCLEOTIDE SEQUENCE [LARGE SCALE GENOMIC DNA]</scope>
</reference>
<dbReference type="SUPFAM" id="SSF81901">
    <property type="entry name" value="HCP-like"/>
    <property type="match status" value="3"/>
</dbReference>
<organism evidence="2 3">
    <name type="scientific">Lepisosteus oculatus</name>
    <name type="common">Spotted gar</name>
    <dbReference type="NCBI Taxonomy" id="7918"/>
    <lineage>
        <taxon>Eukaryota</taxon>
        <taxon>Metazoa</taxon>
        <taxon>Chordata</taxon>
        <taxon>Craniata</taxon>
        <taxon>Vertebrata</taxon>
        <taxon>Euteleostomi</taxon>
        <taxon>Actinopterygii</taxon>
        <taxon>Neopterygii</taxon>
        <taxon>Holostei</taxon>
        <taxon>Semionotiformes</taxon>
        <taxon>Lepisosteidae</taxon>
        <taxon>Lepisosteus</taxon>
    </lineage>
</organism>
<dbReference type="Ensembl" id="ENSLOCT00000019711.1">
    <property type="protein sequence ID" value="ENSLOCP00000019679.1"/>
    <property type="gene ID" value="ENSLOCG00000015982.1"/>
</dbReference>
<dbReference type="GO" id="GO:0036503">
    <property type="term" value="P:ERAD pathway"/>
    <property type="evidence" value="ECO:0000318"/>
    <property type="project" value="GO_Central"/>
</dbReference>
<dbReference type="InterPro" id="IPR006597">
    <property type="entry name" value="Sel1-like"/>
</dbReference>
<dbReference type="AlphaFoldDB" id="W5NGC0"/>
<evidence type="ECO:0000313" key="2">
    <source>
        <dbReference type="Ensembl" id="ENSLOCP00000019679.1"/>
    </source>
</evidence>